<evidence type="ECO:0000313" key="6">
    <source>
        <dbReference type="WBParaSite" id="HPBE_0000708901-mRNA-1"/>
    </source>
</evidence>
<dbReference type="Gene3D" id="3.30.70.330">
    <property type="match status" value="1"/>
</dbReference>
<dbReference type="SUPFAM" id="SSF54928">
    <property type="entry name" value="RNA-binding domain, RBD"/>
    <property type="match status" value="1"/>
</dbReference>
<dbReference type="EMBL" id="UZAH01025811">
    <property type="protein sequence ID" value="VDO70907.1"/>
    <property type="molecule type" value="Genomic_DNA"/>
</dbReference>
<dbReference type="OrthoDB" id="1049195at2759"/>
<dbReference type="PANTHER" id="PTHR19965">
    <property type="entry name" value="RNA AND EXPORT FACTOR BINDING PROTEIN"/>
    <property type="match status" value="1"/>
</dbReference>
<sequence>MTSMDMSLDEIIAKSRREKRGGARGSRKGFLGRSRPGAASGGRFARGKPFRSYTDFDAPVPVRVPKIGGSTNPNKTVRINISNLAPSVVSSDLEELFVNYRIEAATVNYNESGVSVGTGDIYLRRSDAENVINDFKGVALDGQVMRMVLVDGSEVLSSRVQIPTINGGGPIRSIRNGGFRKNLEDEPMVIEVTEAPGWNANLSGKFEPAVLPRNKLLHWGPIFALSITFYVDWMCFILLCSDVVVDKYCRRIHKPDAVPILQLLRNGKFVEGLVRRPWSRSAAVASGRG</sequence>
<dbReference type="GO" id="GO:0003729">
    <property type="term" value="F:mRNA binding"/>
    <property type="evidence" value="ECO:0007669"/>
    <property type="project" value="TreeGrafter"/>
</dbReference>
<evidence type="ECO:0000313" key="5">
    <source>
        <dbReference type="Proteomes" id="UP000050761"/>
    </source>
</evidence>
<keyword evidence="3" id="KW-1133">Transmembrane helix</keyword>
<evidence type="ECO:0000313" key="4">
    <source>
        <dbReference type="EMBL" id="VDO70907.1"/>
    </source>
</evidence>
<organism evidence="5 6">
    <name type="scientific">Heligmosomoides polygyrus</name>
    <name type="common">Parasitic roundworm</name>
    <dbReference type="NCBI Taxonomy" id="6339"/>
    <lineage>
        <taxon>Eukaryota</taxon>
        <taxon>Metazoa</taxon>
        <taxon>Ecdysozoa</taxon>
        <taxon>Nematoda</taxon>
        <taxon>Chromadorea</taxon>
        <taxon>Rhabditida</taxon>
        <taxon>Rhabditina</taxon>
        <taxon>Rhabditomorpha</taxon>
        <taxon>Strongyloidea</taxon>
        <taxon>Heligmosomidae</taxon>
        <taxon>Heligmosomoides</taxon>
    </lineage>
</organism>
<dbReference type="PANTHER" id="PTHR19965:SF82">
    <property type="entry name" value="THO COMPLEX SUBUNIT 4"/>
    <property type="match status" value="1"/>
</dbReference>
<dbReference type="InterPro" id="IPR035979">
    <property type="entry name" value="RBD_domain_sf"/>
</dbReference>
<dbReference type="AlphaFoldDB" id="A0A183FJB4"/>
<proteinExistence type="predicted"/>
<evidence type="ECO:0000256" key="2">
    <source>
        <dbReference type="SAM" id="MobiDB-lite"/>
    </source>
</evidence>
<evidence type="ECO:0000256" key="3">
    <source>
        <dbReference type="SAM" id="Phobius"/>
    </source>
</evidence>
<keyword evidence="3" id="KW-0472">Membrane</keyword>
<keyword evidence="5" id="KW-1185">Reference proteome</keyword>
<reference evidence="6" key="2">
    <citation type="submission" date="2019-09" db="UniProtKB">
        <authorList>
            <consortium name="WormBaseParasite"/>
        </authorList>
    </citation>
    <scope>IDENTIFICATION</scope>
</reference>
<dbReference type="InterPro" id="IPR012677">
    <property type="entry name" value="Nucleotide-bd_a/b_plait_sf"/>
</dbReference>
<name>A0A183FJB4_HELPZ</name>
<keyword evidence="1" id="KW-0694">RNA-binding</keyword>
<accession>A0A183FJB4</accession>
<keyword evidence="3" id="KW-0812">Transmembrane</keyword>
<gene>
    <name evidence="4" type="ORF">HPBE_LOCUS7090</name>
</gene>
<protein>
    <submittedName>
        <fullName evidence="6">RRM domain-containing protein</fullName>
    </submittedName>
</protein>
<feature type="region of interest" description="Disordered" evidence="2">
    <location>
        <begin position="13"/>
        <end position="46"/>
    </location>
</feature>
<feature type="compositionally biased region" description="Low complexity" evidence="2">
    <location>
        <begin position="32"/>
        <end position="43"/>
    </location>
</feature>
<dbReference type="GO" id="GO:0005634">
    <property type="term" value="C:nucleus"/>
    <property type="evidence" value="ECO:0007669"/>
    <property type="project" value="TreeGrafter"/>
</dbReference>
<evidence type="ECO:0000256" key="1">
    <source>
        <dbReference type="ARBA" id="ARBA00022884"/>
    </source>
</evidence>
<accession>A0A3P7YE55</accession>
<feature type="transmembrane region" description="Helical" evidence="3">
    <location>
        <begin position="222"/>
        <end position="245"/>
    </location>
</feature>
<dbReference type="InterPro" id="IPR051229">
    <property type="entry name" value="ALYREF_mRNA_export"/>
</dbReference>
<reference evidence="4 5" key="1">
    <citation type="submission" date="2018-11" db="EMBL/GenBank/DDBJ databases">
        <authorList>
            <consortium name="Pathogen Informatics"/>
        </authorList>
    </citation>
    <scope>NUCLEOTIDE SEQUENCE [LARGE SCALE GENOMIC DNA]</scope>
</reference>
<dbReference type="Proteomes" id="UP000050761">
    <property type="component" value="Unassembled WGS sequence"/>
</dbReference>
<dbReference type="GO" id="GO:0006406">
    <property type="term" value="P:mRNA export from nucleus"/>
    <property type="evidence" value="ECO:0007669"/>
    <property type="project" value="TreeGrafter"/>
</dbReference>
<dbReference type="CDD" id="cd12418">
    <property type="entry name" value="RRM_Aly_REF_like"/>
    <property type="match status" value="1"/>
</dbReference>
<dbReference type="WBParaSite" id="HPBE_0000708901-mRNA-1">
    <property type="protein sequence ID" value="HPBE_0000708901-mRNA-1"/>
    <property type="gene ID" value="HPBE_0000708901"/>
</dbReference>